<keyword evidence="3" id="KW-1185">Reference proteome</keyword>
<reference evidence="2 3" key="1">
    <citation type="submission" date="2019-01" db="EMBL/GenBank/DDBJ databases">
        <title>A draft genome assembly of the solar-powered sea slug Elysia chlorotica.</title>
        <authorList>
            <person name="Cai H."/>
            <person name="Li Q."/>
            <person name="Fang X."/>
            <person name="Li J."/>
            <person name="Curtis N.E."/>
            <person name="Altenburger A."/>
            <person name="Shibata T."/>
            <person name="Feng M."/>
            <person name="Maeda T."/>
            <person name="Schwartz J.A."/>
            <person name="Shigenobu S."/>
            <person name="Lundholm N."/>
            <person name="Nishiyama T."/>
            <person name="Yang H."/>
            <person name="Hasebe M."/>
            <person name="Li S."/>
            <person name="Pierce S.K."/>
            <person name="Wang J."/>
        </authorList>
    </citation>
    <scope>NUCLEOTIDE SEQUENCE [LARGE SCALE GENOMIC DNA]</scope>
    <source>
        <strain evidence="2">EC2010</strain>
        <tissue evidence="2">Whole organism of an adult</tissue>
    </source>
</reference>
<evidence type="ECO:0000313" key="3">
    <source>
        <dbReference type="Proteomes" id="UP000271974"/>
    </source>
</evidence>
<evidence type="ECO:0000256" key="1">
    <source>
        <dbReference type="SAM" id="MobiDB-lite"/>
    </source>
</evidence>
<feature type="region of interest" description="Disordered" evidence="1">
    <location>
        <begin position="592"/>
        <end position="632"/>
    </location>
</feature>
<name>A0A433UDE9_ELYCH</name>
<proteinExistence type="predicted"/>
<comment type="caution">
    <text evidence="2">The sequence shown here is derived from an EMBL/GenBank/DDBJ whole genome shotgun (WGS) entry which is preliminary data.</text>
</comment>
<dbReference type="OrthoDB" id="6101411at2759"/>
<feature type="compositionally biased region" description="Polar residues" evidence="1">
    <location>
        <begin position="592"/>
        <end position="620"/>
    </location>
</feature>
<dbReference type="AlphaFoldDB" id="A0A433UDE9"/>
<feature type="region of interest" description="Disordered" evidence="1">
    <location>
        <begin position="470"/>
        <end position="536"/>
    </location>
</feature>
<dbReference type="EMBL" id="RQTK01000005">
    <property type="protein sequence ID" value="RUS91826.1"/>
    <property type="molecule type" value="Genomic_DNA"/>
</dbReference>
<accession>A0A433UDE9</accession>
<dbReference type="Proteomes" id="UP000271974">
    <property type="component" value="Unassembled WGS sequence"/>
</dbReference>
<protein>
    <submittedName>
        <fullName evidence="2">Uncharacterized protein</fullName>
    </submittedName>
</protein>
<feature type="region of interest" description="Disordered" evidence="1">
    <location>
        <begin position="288"/>
        <end position="307"/>
    </location>
</feature>
<gene>
    <name evidence="2" type="ORF">EGW08_000397</name>
</gene>
<organism evidence="2 3">
    <name type="scientific">Elysia chlorotica</name>
    <name type="common">Eastern emerald elysia</name>
    <name type="synonym">Sea slug</name>
    <dbReference type="NCBI Taxonomy" id="188477"/>
    <lineage>
        <taxon>Eukaryota</taxon>
        <taxon>Metazoa</taxon>
        <taxon>Spiralia</taxon>
        <taxon>Lophotrochozoa</taxon>
        <taxon>Mollusca</taxon>
        <taxon>Gastropoda</taxon>
        <taxon>Heterobranchia</taxon>
        <taxon>Euthyneura</taxon>
        <taxon>Panpulmonata</taxon>
        <taxon>Sacoglossa</taxon>
        <taxon>Placobranchoidea</taxon>
        <taxon>Plakobranchidae</taxon>
        <taxon>Elysia</taxon>
    </lineage>
</organism>
<evidence type="ECO:0000313" key="2">
    <source>
        <dbReference type="EMBL" id="RUS91826.1"/>
    </source>
</evidence>
<feature type="region of interest" description="Disordered" evidence="1">
    <location>
        <begin position="320"/>
        <end position="359"/>
    </location>
</feature>
<sequence>MAQPYPAALVISSLESVSYDNNVLYRLVRPLADGSGVESTDRLVNVVPHRRTYCFERKEQFDTFSDEILKRPLVIQPVLHFGRGIGPFCGACYDDEPWVVMINQTHPKILGRLQMGLELARSAVSKGQSVEVKFRFGKLIERVYREHLQQKESNEAESKSGLRRSLARTLLQFRYSEWDHGDLTLRSHGLAAKLKTSTRLMLKMDNIEKVWDFEDVGMHDMMWNQWQSDIVFPRPNLAPVSEDEIRAVLPGWTINGVTPLEAIGEAAPARSYSYAQAGRLYESFRKVRKSHDAHSRQNRPSGAEGETDHYYDLQQDYEATPHHWNPQGAEAMPDHWNPQGAEAMPDHWNPQGAEAMSDHWNPQGAEAMRDHWNGQRAEAIVTPGSSYGFEANEKTATTEVPAYDRLEISQRGFGQNMHEYSKFNYRTDGVRDHDERHMSRLPHADKYGHIMPEVHIKQTGKSLDALHNLKKQDSDRSSRSTNADSGYCPGTDEYGQRSRGGSYDLNDEISSSNVYTSPSYTDHKHQRKSQDDLCGPPFHDNYTTRLANNLSYGHEMQEGLDNPAFARSIDKDLDSDKALESHRQFVKRMQTEEPNINHHSSALKNSSEASNFSRQSQIRNGSPLEKVAESFI</sequence>
<feature type="compositionally biased region" description="Polar residues" evidence="1">
    <location>
        <begin position="508"/>
        <end position="520"/>
    </location>
</feature>